<dbReference type="EMBL" id="JAHKNI010000009">
    <property type="protein sequence ID" value="MBU3064905.1"/>
    <property type="molecule type" value="Genomic_DNA"/>
</dbReference>
<accession>A0ABS6B557</accession>
<keyword evidence="2" id="KW-1185">Reference proteome</keyword>
<protein>
    <submittedName>
        <fullName evidence="1">Uncharacterized protein</fullName>
    </submittedName>
</protein>
<dbReference type="Gene3D" id="2.60.40.2880">
    <property type="entry name" value="MmpS1-5, C-terminal soluble domain"/>
    <property type="match status" value="1"/>
</dbReference>
<dbReference type="RefSeq" id="WP_215920530.1">
    <property type="nucleotide sequence ID" value="NZ_JAHKNI010000009.1"/>
</dbReference>
<evidence type="ECO:0000313" key="2">
    <source>
        <dbReference type="Proteomes" id="UP000733379"/>
    </source>
</evidence>
<reference evidence="1 2" key="1">
    <citation type="submission" date="2021-06" db="EMBL/GenBank/DDBJ databases">
        <title>Actinomycetes sequencing.</title>
        <authorList>
            <person name="Shan Q."/>
        </authorList>
    </citation>
    <scope>NUCLEOTIDE SEQUENCE [LARGE SCALE GENOMIC DNA]</scope>
    <source>
        <strain evidence="1 2">NEAU-G5</strain>
    </source>
</reference>
<comment type="caution">
    <text evidence="1">The sequence shown here is derived from an EMBL/GenBank/DDBJ whole genome shotgun (WGS) entry which is preliminary data.</text>
</comment>
<organism evidence="1 2">
    <name type="scientific">Nocardia albiluteola</name>
    <dbReference type="NCBI Taxonomy" id="2842303"/>
    <lineage>
        <taxon>Bacteria</taxon>
        <taxon>Bacillati</taxon>
        <taxon>Actinomycetota</taxon>
        <taxon>Actinomycetes</taxon>
        <taxon>Mycobacteriales</taxon>
        <taxon>Nocardiaceae</taxon>
        <taxon>Nocardia</taxon>
    </lineage>
</organism>
<name>A0ABS6B557_9NOCA</name>
<sequence length="60" mass="6914">MTLPWQKTVRVHTGTKYWVKVETDRSLDVDHGFHCRILLDGLEVAGESAAVWEQRIDCSE</sequence>
<dbReference type="Proteomes" id="UP000733379">
    <property type="component" value="Unassembled WGS sequence"/>
</dbReference>
<gene>
    <name evidence="1" type="ORF">KO481_25665</name>
</gene>
<evidence type="ECO:0000313" key="1">
    <source>
        <dbReference type="EMBL" id="MBU3064905.1"/>
    </source>
</evidence>
<proteinExistence type="predicted"/>
<dbReference type="InterPro" id="IPR038468">
    <property type="entry name" value="MmpS_C"/>
</dbReference>